<dbReference type="PANTHER" id="PTHR33307">
    <property type="entry name" value="ALPHA-RHAMNOSIDASE (EUROFUNG)"/>
    <property type="match status" value="1"/>
</dbReference>
<feature type="domain" description="Alpha-L-rhamnosidase six-hairpin glycosidase" evidence="7">
    <location>
        <begin position="496"/>
        <end position="809"/>
    </location>
</feature>
<comment type="catalytic activity">
    <reaction evidence="1">
        <text>Hydrolysis of terminal non-reducing alpha-L-rhamnose residues in alpha-L-rhamnosides.</text>
        <dbReference type="EC" id="3.2.1.40"/>
    </reaction>
</comment>
<dbReference type="InterPro" id="IPR035396">
    <property type="entry name" value="Bac_rhamnosid6H"/>
</dbReference>
<feature type="domain" description="Alpha-L-rhamnosidase concanavalin-like" evidence="5">
    <location>
        <begin position="397"/>
        <end position="480"/>
    </location>
</feature>
<dbReference type="EMBL" id="JACJVR010000079">
    <property type="protein sequence ID" value="MBB6693852.1"/>
    <property type="molecule type" value="Genomic_DNA"/>
</dbReference>
<dbReference type="InterPro" id="IPR008928">
    <property type="entry name" value="6-hairpin_glycosidase_sf"/>
</dbReference>
<dbReference type="SUPFAM" id="SSF48208">
    <property type="entry name" value="Six-hairpin glycosidases"/>
    <property type="match status" value="1"/>
</dbReference>
<evidence type="ECO:0000259" key="5">
    <source>
        <dbReference type="Pfam" id="PF05592"/>
    </source>
</evidence>
<dbReference type="RefSeq" id="WP_185137822.1">
    <property type="nucleotide sequence ID" value="NZ_JACJVR010000079.1"/>
</dbReference>
<proteinExistence type="predicted"/>
<keyword evidence="3 9" id="KW-0378">Hydrolase</keyword>
<dbReference type="InterPro" id="IPR008902">
    <property type="entry name" value="Rhamnosid_concanavalin"/>
</dbReference>
<dbReference type="Pfam" id="PF17389">
    <property type="entry name" value="Bac_rhamnosid6H"/>
    <property type="match status" value="1"/>
</dbReference>
<evidence type="ECO:0000259" key="8">
    <source>
        <dbReference type="Pfam" id="PF17390"/>
    </source>
</evidence>
<reference evidence="9 10" key="1">
    <citation type="submission" date="2020-08" db="EMBL/GenBank/DDBJ databases">
        <title>Cohnella phylogeny.</title>
        <authorList>
            <person name="Dunlap C."/>
        </authorList>
    </citation>
    <scope>NUCLEOTIDE SEQUENCE [LARGE SCALE GENOMIC DNA]</scope>
    <source>
        <strain evidence="9 10">DSM 25239</strain>
    </source>
</reference>
<dbReference type="Pfam" id="PF08531">
    <property type="entry name" value="Bac_rhamnosid_N"/>
    <property type="match status" value="1"/>
</dbReference>
<evidence type="ECO:0000256" key="4">
    <source>
        <dbReference type="SAM" id="MobiDB-lite"/>
    </source>
</evidence>
<dbReference type="Gene3D" id="1.50.10.10">
    <property type="match status" value="1"/>
</dbReference>
<dbReference type="Gene3D" id="2.60.120.260">
    <property type="entry name" value="Galactose-binding domain-like"/>
    <property type="match status" value="2"/>
</dbReference>
<dbReference type="GO" id="GO:0005975">
    <property type="term" value="P:carbohydrate metabolic process"/>
    <property type="evidence" value="ECO:0007669"/>
    <property type="project" value="InterPro"/>
</dbReference>
<name>A0A841U2Y8_9BACL</name>
<dbReference type="InterPro" id="IPR012341">
    <property type="entry name" value="6hp_glycosidase-like_sf"/>
</dbReference>
<dbReference type="EC" id="3.2.1.40" evidence="2"/>
<dbReference type="PANTHER" id="PTHR33307:SF6">
    <property type="entry name" value="ALPHA-RHAMNOSIDASE (EUROFUNG)-RELATED"/>
    <property type="match status" value="1"/>
</dbReference>
<dbReference type="Gene3D" id="2.60.420.10">
    <property type="entry name" value="Maltose phosphorylase, domain 3"/>
    <property type="match status" value="1"/>
</dbReference>
<feature type="region of interest" description="Disordered" evidence="4">
    <location>
        <begin position="1"/>
        <end position="20"/>
    </location>
</feature>
<evidence type="ECO:0000256" key="3">
    <source>
        <dbReference type="ARBA" id="ARBA00022801"/>
    </source>
</evidence>
<organism evidence="9 10">
    <name type="scientific">Cohnella xylanilytica</name>
    <dbReference type="NCBI Taxonomy" id="557555"/>
    <lineage>
        <taxon>Bacteria</taxon>
        <taxon>Bacillati</taxon>
        <taxon>Bacillota</taxon>
        <taxon>Bacilli</taxon>
        <taxon>Bacillales</taxon>
        <taxon>Paenibacillaceae</taxon>
        <taxon>Cohnella</taxon>
    </lineage>
</organism>
<keyword evidence="10" id="KW-1185">Reference proteome</keyword>
<dbReference type="InterPro" id="IPR035398">
    <property type="entry name" value="Bac_rhamnosid_C"/>
</dbReference>
<sequence length="899" mass="99325">MTGTPRTQSPSAGDRAGFADGSARWIARPAKEAREWDRVALEAKVAVEAGGASVLFGVRDERHYAGVELNAAEGCVVLFETEDGVRRERARAEAEELKPPPPWTVAVRIEQGEDAWSVRLNGRPALAAPASAGRAGTVGFATGPGQAAVFRELRVYDETGRALYVNRFYDPSVIQFGAGRIDGSGSGLRLDEGQLSLCEAPLAADSPLFRKSFEAEGAVARAVVRAYAIGWYELRVNGAKADGRVLAPANSPYERRLLYDEYDVTPLIRRGGNAIGLWLGNGYNLNYSRWGWKWKRDKAVLLELELQLEDGSVRRIVTDETWRTADSPLLQNDIYDGETFDGRRDRELAGWDTYEFQADGWAPAVEAVPPEGRLEPNDQPPVVAWPPLAPVRVLRPREGVRVYDFGQNIAGWVRIQARGPAGSRVVLKYSELIDAEGNIDPWTNRNAAATDVYVLGGSGVESYEPRFTYHGFRYVEASGDAELLEAAAVPIHADVRETGRFACSDGLLTRLQSNIRWSVLNNLVSIPTDCCQRDERTPCLMDSAVVEEAAIHNFGMRLYYRKWLADIEDSLSNPDWSGDKVTLPWHLYWYYGDKEALERHYEAMRSYVDYLAEKWPDGIVTEGFGDWCPPNEDGWDNYFGEVAIVNTALYYRQTTVVSQTAGALGLAEDEAKYAERASRVRLAFQERFYRGGGVYGSGSQTAQLMPLAYGMVPDGEREAAADRLEAAIAEKGGHLDTGIYGTRYLMDVLADNGRIDLAYGILKKEEYPGFGWQIAQGATTLWEQWSFKGGMHSHDHAMFGGIGASFYTRIGGIRPLTPGYGRIEIRPCPPTGLEWAEARLDTVKGTVVSAWRREAGRFKLEVEIPEGTTAVVALPAGVDGAEAKEREVGPGRHFFRGIG</sequence>
<comment type="caution">
    <text evidence="9">The sequence shown here is derived from an EMBL/GenBank/DDBJ whole genome shotgun (WGS) entry which is preliminary data.</text>
</comment>
<dbReference type="InterPro" id="IPR013737">
    <property type="entry name" value="Bac_rhamnosid_N"/>
</dbReference>
<evidence type="ECO:0000259" key="7">
    <source>
        <dbReference type="Pfam" id="PF17389"/>
    </source>
</evidence>
<feature type="domain" description="Bacterial alpha-L-rhamnosidase N-terminal" evidence="6">
    <location>
        <begin position="218"/>
        <end position="382"/>
    </location>
</feature>
<feature type="compositionally biased region" description="Polar residues" evidence="4">
    <location>
        <begin position="1"/>
        <end position="11"/>
    </location>
</feature>
<accession>A0A841U2Y8</accession>
<protein>
    <recommendedName>
        <fullName evidence="2">alpha-L-rhamnosidase</fullName>
        <ecNumber evidence="2">3.2.1.40</ecNumber>
    </recommendedName>
</protein>
<dbReference type="Gene3D" id="2.60.120.560">
    <property type="entry name" value="Exo-inulinase, domain 1"/>
    <property type="match status" value="1"/>
</dbReference>
<gene>
    <name evidence="9" type="ORF">H7B90_20855</name>
</gene>
<evidence type="ECO:0000313" key="9">
    <source>
        <dbReference type="EMBL" id="MBB6693852.1"/>
    </source>
</evidence>
<dbReference type="AlphaFoldDB" id="A0A841U2Y8"/>
<dbReference type="Pfam" id="PF05592">
    <property type="entry name" value="Bac_rhamnosid"/>
    <property type="match status" value="1"/>
</dbReference>
<dbReference type="GO" id="GO:0030596">
    <property type="term" value="F:alpha-L-rhamnosidase activity"/>
    <property type="evidence" value="ECO:0007669"/>
    <property type="project" value="UniProtKB-EC"/>
</dbReference>
<dbReference type="InterPro" id="IPR016007">
    <property type="entry name" value="Alpha_rhamnosid"/>
</dbReference>
<dbReference type="Proteomes" id="UP000553776">
    <property type="component" value="Unassembled WGS sequence"/>
</dbReference>
<dbReference type="Pfam" id="PF17390">
    <property type="entry name" value="Bac_rhamnosid_C"/>
    <property type="match status" value="1"/>
</dbReference>
<evidence type="ECO:0000256" key="2">
    <source>
        <dbReference type="ARBA" id="ARBA00012652"/>
    </source>
</evidence>
<evidence type="ECO:0000259" key="6">
    <source>
        <dbReference type="Pfam" id="PF08531"/>
    </source>
</evidence>
<feature type="domain" description="Alpha-L-rhamnosidase C-terminal" evidence="8">
    <location>
        <begin position="812"/>
        <end position="886"/>
    </location>
</feature>
<evidence type="ECO:0000313" key="10">
    <source>
        <dbReference type="Proteomes" id="UP000553776"/>
    </source>
</evidence>
<evidence type="ECO:0000256" key="1">
    <source>
        <dbReference type="ARBA" id="ARBA00001445"/>
    </source>
</evidence>